<feature type="domain" description="W02B3.4-like N-terminal" evidence="5">
    <location>
        <begin position="39"/>
        <end position="129"/>
    </location>
</feature>
<keyword evidence="3" id="KW-1133">Transmembrane helix</keyword>
<dbReference type="CTD" id="9819537"/>
<evidence type="ECO:0000256" key="4">
    <source>
        <dbReference type="ARBA" id="ARBA00023136"/>
    </source>
</evidence>
<evidence type="ECO:0000313" key="7">
    <source>
        <dbReference type="Proteomes" id="UP000483820"/>
    </source>
</evidence>
<dbReference type="PANTHER" id="PTHR15407:SF38">
    <property type="entry name" value="PROTEIN CBG15246"/>
    <property type="match status" value="1"/>
</dbReference>
<keyword evidence="2" id="KW-0812">Transmembrane</keyword>
<dbReference type="InterPro" id="IPR009644">
    <property type="entry name" value="FKTN/MNN4/W02B3.4-1"/>
</dbReference>
<name>A0A6A5HB13_CAERE</name>
<keyword evidence="4" id="KW-0472">Membrane</keyword>
<organism evidence="6 7">
    <name type="scientific">Caenorhabditis remanei</name>
    <name type="common">Caenorhabditis vulgaris</name>
    <dbReference type="NCBI Taxonomy" id="31234"/>
    <lineage>
        <taxon>Eukaryota</taxon>
        <taxon>Metazoa</taxon>
        <taxon>Ecdysozoa</taxon>
        <taxon>Nematoda</taxon>
        <taxon>Chromadorea</taxon>
        <taxon>Rhabditida</taxon>
        <taxon>Rhabditina</taxon>
        <taxon>Rhabditomorpha</taxon>
        <taxon>Rhabditoidea</taxon>
        <taxon>Rhabditidae</taxon>
        <taxon>Peloderinae</taxon>
        <taxon>Caenorhabditis</taxon>
    </lineage>
</organism>
<gene>
    <name evidence="6" type="ORF">GCK72_011890</name>
</gene>
<dbReference type="Proteomes" id="UP000483820">
    <property type="component" value="Chromosome III"/>
</dbReference>
<accession>A0A6A5HB13</accession>
<evidence type="ECO:0000313" key="6">
    <source>
        <dbReference type="EMBL" id="KAF1763623.1"/>
    </source>
</evidence>
<proteinExistence type="predicted"/>
<evidence type="ECO:0000256" key="1">
    <source>
        <dbReference type="ARBA" id="ARBA00004167"/>
    </source>
</evidence>
<dbReference type="EMBL" id="WUAV01000003">
    <property type="protein sequence ID" value="KAF1763623.1"/>
    <property type="molecule type" value="Genomic_DNA"/>
</dbReference>
<comment type="subcellular location">
    <subcellularLocation>
        <location evidence="1">Membrane</location>
        <topology evidence="1">Single-pass membrane protein</topology>
    </subcellularLocation>
</comment>
<sequence length="272" mass="31695">MKKYSTFIKYCCFLSVLLLFYYNELLTKPVIEQEIDYISCDSLLEYLSPPIPALLIDIEVLEQIERDHCHLQKEKSVNIGVDTYYKSEEASLSKDLRFRVFFYTISTKKDYLDFDIIGKKKLIPNGMSSFLTGSTLLSWYQQCTINSAHLELAVSSEELPYHFGKKLEAESIFNNFQVSRLDGTTENVQRIGVKSAFKTTIDIVVVYEDEESIKNFIFDSRGTKKYFSNYDPYCSTDVHGHLFWVTCSPEKRLTEEFGDRWRENTNYNISGK</sequence>
<dbReference type="Pfam" id="PF24413">
    <property type="entry name" value="W02B3_4_N"/>
    <property type="match status" value="1"/>
</dbReference>
<dbReference type="RefSeq" id="XP_053588314.1">
    <property type="nucleotide sequence ID" value="XM_053728737.1"/>
</dbReference>
<comment type="caution">
    <text evidence="6">The sequence shown here is derived from an EMBL/GenBank/DDBJ whole genome shotgun (WGS) entry which is preliminary data.</text>
</comment>
<dbReference type="GeneID" id="9819537"/>
<dbReference type="InterPro" id="IPR057641">
    <property type="entry name" value="W02B3_4_N"/>
</dbReference>
<protein>
    <recommendedName>
        <fullName evidence="5">W02B3.4-like N-terminal domain-containing protein</fullName>
    </recommendedName>
</protein>
<reference evidence="6 7" key="1">
    <citation type="submission" date="2019-12" db="EMBL/GenBank/DDBJ databases">
        <title>Chromosome-level assembly of the Caenorhabditis remanei genome.</title>
        <authorList>
            <person name="Teterina A.A."/>
            <person name="Willis J.H."/>
            <person name="Phillips P.C."/>
        </authorList>
    </citation>
    <scope>NUCLEOTIDE SEQUENCE [LARGE SCALE GENOMIC DNA]</scope>
    <source>
        <strain evidence="6 7">PX506</strain>
        <tissue evidence="6">Whole organism</tissue>
    </source>
</reference>
<dbReference type="PANTHER" id="PTHR15407">
    <property type="entry name" value="FUKUTIN-RELATED"/>
    <property type="match status" value="1"/>
</dbReference>
<dbReference type="AlphaFoldDB" id="A0A6A5HB13"/>
<evidence type="ECO:0000259" key="5">
    <source>
        <dbReference type="Pfam" id="PF24413"/>
    </source>
</evidence>
<evidence type="ECO:0000256" key="3">
    <source>
        <dbReference type="ARBA" id="ARBA00022989"/>
    </source>
</evidence>
<dbReference type="KEGG" id="crq:GCK72_011890"/>
<dbReference type="GO" id="GO:0016020">
    <property type="term" value="C:membrane"/>
    <property type="evidence" value="ECO:0007669"/>
    <property type="project" value="UniProtKB-SubCell"/>
</dbReference>
<evidence type="ECO:0000256" key="2">
    <source>
        <dbReference type="ARBA" id="ARBA00022692"/>
    </source>
</evidence>